<comment type="caution">
    <text evidence="6">The sequence shown here is derived from an EMBL/GenBank/DDBJ whole genome shotgun (WGS) entry which is preliminary data.</text>
</comment>
<keyword evidence="4" id="KW-0812">Transmembrane</keyword>
<dbReference type="Proteomes" id="UP000023795">
    <property type="component" value="Unassembled WGS sequence"/>
</dbReference>
<feature type="transmembrane region" description="Helical" evidence="4">
    <location>
        <begin position="158"/>
        <end position="179"/>
    </location>
</feature>
<dbReference type="SUPFAM" id="SSF47384">
    <property type="entry name" value="Homodimeric domain of signal transducing histidine kinase"/>
    <property type="match status" value="1"/>
</dbReference>
<keyword evidence="4" id="KW-1133">Transmembrane helix</keyword>
<dbReference type="InterPro" id="IPR036890">
    <property type="entry name" value="HATPase_C_sf"/>
</dbReference>
<keyword evidence="6" id="KW-0808">Transferase</keyword>
<dbReference type="PRINTS" id="PR00344">
    <property type="entry name" value="BCTRLSENSOR"/>
</dbReference>
<dbReference type="PROSITE" id="PS50109">
    <property type="entry name" value="HIS_KIN"/>
    <property type="match status" value="1"/>
</dbReference>
<evidence type="ECO:0000259" key="5">
    <source>
        <dbReference type="PROSITE" id="PS50109"/>
    </source>
</evidence>
<dbReference type="Pfam" id="PF02518">
    <property type="entry name" value="HATPase_c"/>
    <property type="match status" value="1"/>
</dbReference>
<dbReference type="SMART" id="SM00387">
    <property type="entry name" value="HATPase_c"/>
    <property type="match status" value="1"/>
</dbReference>
<evidence type="ECO:0000256" key="1">
    <source>
        <dbReference type="ARBA" id="ARBA00000085"/>
    </source>
</evidence>
<accession>L2F6J8</accession>
<keyword evidence="7" id="KW-1185">Reference proteome</keyword>
<dbReference type="GO" id="GO:0000155">
    <property type="term" value="F:phosphorelay sensor kinase activity"/>
    <property type="evidence" value="ECO:0007669"/>
    <property type="project" value="InterPro"/>
</dbReference>
<dbReference type="SUPFAM" id="SSF55874">
    <property type="entry name" value="ATPase domain of HSP90 chaperone/DNA topoisomerase II/histidine kinase"/>
    <property type="match status" value="1"/>
</dbReference>
<evidence type="ECO:0000313" key="6">
    <source>
        <dbReference type="EMBL" id="ELA08657.1"/>
    </source>
</evidence>
<dbReference type="PANTHER" id="PTHR43547">
    <property type="entry name" value="TWO-COMPONENT HISTIDINE KINASE"/>
    <property type="match status" value="1"/>
</dbReference>
<proteinExistence type="predicted"/>
<dbReference type="AlphaFoldDB" id="L2F6J8"/>
<evidence type="ECO:0000256" key="4">
    <source>
        <dbReference type="SAM" id="Phobius"/>
    </source>
</evidence>
<gene>
    <name evidence="6" type="ORF">MOMA_08866</name>
</gene>
<evidence type="ECO:0000256" key="2">
    <source>
        <dbReference type="ARBA" id="ARBA00012438"/>
    </source>
</evidence>
<dbReference type="InterPro" id="IPR036097">
    <property type="entry name" value="HisK_dim/P_sf"/>
</dbReference>
<feature type="domain" description="Histidine kinase" evidence="5">
    <location>
        <begin position="264"/>
        <end position="483"/>
    </location>
</feature>
<protein>
    <recommendedName>
        <fullName evidence="2">histidine kinase</fullName>
        <ecNumber evidence="2">2.7.13.3</ecNumber>
    </recommendedName>
</protein>
<dbReference type="STRING" id="1230338.MOMA_08866"/>
<keyword evidence="4" id="KW-0472">Membrane</keyword>
<sequence length="618" mass="71411">MGIKSLNYQYLSKRFVVMPFFLVLVLCFFVYLFNDVCNTMREEATHIHSINHLLTQTATSQNQTLIAAQVKYLSNTNPQIESINFFPVSSAQEQLTNKKLDLPTMFFGKYYGLSEAVILQMPNIVTDDEPVKPTQLVGYVNTTLNLTVIRSQWFKRNLPMFVMMIIVSLLTLIVMLLFLKKATKRLPVLEKLSQKILHDEEVVQKDYHLPNDKQAVWLYEKALFHLLDKQKNQHNQLAQLNREICLLKDESFKQIEQHSIFQNSLSHEFKLSLNHIEVGIKLLKNQYISNEQQDAIEMIDTGMDDLNAKLSQLIRLNRIDKGQTTVELCQFNPGHLLHSIVEKSQLLAQQKQLSLELKTYHADYVLEGDAKKIDTIVSSLIENAIKFTEYGSVTVVSQLEHLKKNIRWTIVVEDTGIGIDKQNFTNIFHPFFQINPNTPRTVKNTTVGLFLVKKLVHLLNGDIEVASTPNQGSKFTLQFLLKDWDSRQEQTLLKDKHFVVWCKDTALLSQTQHLINSGARIQGFYDSQLLLNYLKNNSVDMLIIMYHIPKEDVMRLVTSLRKQETDFRTLIAYYYLPKHLNAIYAEALKTAGVDYLEDASVQNVGLDKHIKRLMRYLA</sequence>
<reference evidence="6 7" key="1">
    <citation type="journal article" date="2013" name="Genome Announc.">
        <title>Genome Sequence of Moraxella macacae 0408225, a Novel Bacterial Species Isolated from a Cynomolgus Macaque with Epistaxis.</title>
        <authorList>
            <person name="Ladner J.T."/>
            <person name="Whitehouse C.A."/>
            <person name="Koroleva G.I."/>
            <person name="Palacios G.F."/>
        </authorList>
    </citation>
    <scope>NUCLEOTIDE SEQUENCE [LARGE SCALE GENOMIC DNA]</scope>
    <source>
        <strain evidence="6 7">0408225</strain>
    </source>
</reference>
<dbReference type="Gene3D" id="3.30.565.10">
    <property type="entry name" value="Histidine kinase-like ATPase, C-terminal domain"/>
    <property type="match status" value="1"/>
</dbReference>
<dbReference type="RefSeq" id="WP_009502215.1">
    <property type="nucleotide sequence ID" value="NZ_ANIN01000002.1"/>
</dbReference>
<keyword evidence="6" id="KW-0418">Kinase</keyword>
<dbReference type="InterPro" id="IPR004358">
    <property type="entry name" value="Sig_transdc_His_kin-like_C"/>
</dbReference>
<dbReference type="EC" id="2.7.13.3" evidence="2"/>
<dbReference type="EMBL" id="ANIN01000002">
    <property type="protein sequence ID" value="ELA08657.1"/>
    <property type="molecule type" value="Genomic_DNA"/>
</dbReference>
<evidence type="ECO:0000313" key="7">
    <source>
        <dbReference type="Proteomes" id="UP000023795"/>
    </source>
</evidence>
<name>L2F6J8_9GAMM</name>
<dbReference type="InterPro" id="IPR005467">
    <property type="entry name" value="His_kinase_dom"/>
</dbReference>
<organism evidence="6 7">
    <name type="scientific">Moraxella macacae 0408225</name>
    <dbReference type="NCBI Taxonomy" id="1230338"/>
    <lineage>
        <taxon>Bacteria</taxon>
        <taxon>Pseudomonadati</taxon>
        <taxon>Pseudomonadota</taxon>
        <taxon>Gammaproteobacteria</taxon>
        <taxon>Moraxellales</taxon>
        <taxon>Moraxellaceae</taxon>
        <taxon>Moraxella</taxon>
    </lineage>
</organism>
<dbReference type="OrthoDB" id="9768069at2"/>
<dbReference type="InterPro" id="IPR003594">
    <property type="entry name" value="HATPase_dom"/>
</dbReference>
<dbReference type="eggNOG" id="COG2205">
    <property type="taxonomic scope" value="Bacteria"/>
</dbReference>
<feature type="transmembrane region" description="Helical" evidence="4">
    <location>
        <begin position="15"/>
        <end position="33"/>
    </location>
</feature>
<dbReference type="PANTHER" id="PTHR43547:SF2">
    <property type="entry name" value="HYBRID SIGNAL TRANSDUCTION HISTIDINE KINASE C"/>
    <property type="match status" value="1"/>
</dbReference>
<dbReference type="PATRIC" id="fig|1230338.3.peg.1903"/>
<evidence type="ECO:0000256" key="3">
    <source>
        <dbReference type="ARBA" id="ARBA00022553"/>
    </source>
</evidence>
<comment type="catalytic activity">
    <reaction evidence="1">
        <text>ATP + protein L-histidine = ADP + protein N-phospho-L-histidine.</text>
        <dbReference type="EC" id="2.7.13.3"/>
    </reaction>
</comment>
<keyword evidence="3" id="KW-0597">Phosphoprotein</keyword>
<dbReference type="Gene3D" id="1.10.287.130">
    <property type="match status" value="1"/>
</dbReference>